<gene>
    <name evidence="1" type="primary">yhaI</name>
    <name evidence="1" type="ORF">N508_002052</name>
</gene>
<dbReference type="KEGG" id="msch:N508_002052"/>
<dbReference type="eggNOG" id="COG3152">
    <property type="taxonomic scope" value="Bacteria"/>
</dbReference>
<reference evidence="1" key="1">
    <citation type="journal article" date="2014" name="Genome Announc.">
        <title>Draft genome sequences of the altered schaedler flora, a defined bacterial community from gnotobiotic mice.</title>
        <authorList>
            <person name="Wannemuehler M.J."/>
            <person name="Overstreet A.M."/>
            <person name="Ward D.V."/>
            <person name="Phillips G.J."/>
        </authorList>
    </citation>
    <scope>NUCLEOTIDE SEQUENCE</scope>
    <source>
        <strain evidence="1">ASF457</strain>
    </source>
</reference>
<dbReference type="AlphaFoldDB" id="V2PXG5"/>
<name>V2PXG5_9BACT</name>
<dbReference type="PANTHER" id="PTHR34980:SF2">
    <property type="entry name" value="INNER MEMBRANE PROTEIN YHAH-RELATED"/>
    <property type="match status" value="1"/>
</dbReference>
<accession>V2PXG5</accession>
<dbReference type="OrthoDB" id="9812349at2"/>
<evidence type="ECO:0000313" key="1">
    <source>
        <dbReference type="EMBL" id="USF24957.1"/>
    </source>
</evidence>
<dbReference type="InterPro" id="IPR008523">
    <property type="entry name" value="DUF805"/>
</dbReference>
<organism evidence="1 2">
    <name type="scientific">Mucispirillum schaedleri ASF457</name>
    <dbReference type="NCBI Taxonomy" id="1379858"/>
    <lineage>
        <taxon>Bacteria</taxon>
        <taxon>Pseudomonadati</taxon>
        <taxon>Deferribacterota</taxon>
        <taxon>Deferribacteres</taxon>
        <taxon>Deferribacterales</taxon>
        <taxon>Mucispirillaceae</taxon>
        <taxon>Mucispirillum</taxon>
    </lineage>
</organism>
<dbReference type="GO" id="GO:0005886">
    <property type="term" value="C:plasma membrane"/>
    <property type="evidence" value="ECO:0007669"/>
    <property type="project" value="TreeGrafter"/>
</dbReference>
<keyword evidence="2" id="KW-1185">Reference proteome</keyword>
<dbReference type="PANTHER" id="PTHR34980">
    <property type="entry name" value="INNER MEMBRANE PROTEIN-RELATED-RELATED"/>
    <property type="match status" value="1"/>
</dbReference>
<evidence type="ECO:0000313" key="2">
    <source>
        <dbReference type="Proteomes" id="UP000017429"/>
    </source>
</evidence>
<dbReference type="Pfam" id="PF05656">
    <property type="entry name" value="DUF805"/>
    <property type="match status" value="1"/>
</dbReference>
<reference evidence="1" key="3">
    <citation type="submission" date="2022-06" db="EMBL/GenBank/DDBJ databases">
        <title>Resources to Facilitate Use of the Altered Schaedler Flora (ASF) Mouse Model to Study Microbiome Function.</title>
        <authorList>
            <person name="Proctor A."/>
            <person name="Parvinroo S."/>
            <person name="Richie T."/>
            <person name="Jia X."/>
            <person name="Lee S.T.M."/>
            <person name="Karp P.D."/>
            <person name="Paley S."/>
            <person name="Kostic A.D."/>
            <person name="Pierre J.F."/>
            <person name="Wannemuehler M.J."/>
            <person name="Phillips G.J."/>
        </authorList>
    </citation>
    <scope>NUCLEOTIDE SEQUENCE</scope>
    <source>
        <strain evidence="1">ASF457</strain>
    </source>
</reference>
<dbReference type="EMBL" id="CP097562">
    <property type="protein sequence ID" value="USF24957.1"/>
    <property type="molecule type" value="Genomic_DNA"/>
</dbReference>
<reference evidence="1" key="2">
    <citation type="submission" date="2022-05" db="EMBL/GenBank/DDBJ databases">
        <authorList>
            <person name="Proctor A.L."/>
            <person name="Phillips G.J."/>
            <person name="Wannemuehler M.J."/>
        </authorList>
    </citation>
    <scope>NUCLEOTIDE SEQUENCE</scope>
    <source>
        <strain evidence="1">ASF457</strain>
    </source>
</reference>
<proteinExistence type="predicted"/>
<sequence length="118" mass="13307">MNISQFIGAYKDMLTNYFNFQGRVSRKSFWYATAVNIAVSIVLSIISGILSSILFVFAYIPSLYSLAVLLPSLGYSYRRVQDIDKNGIWCLVPLYNIYLFIQPGTDGTNQFGDKPAEI</sequence>
<dbReference type="RefSeq" id="WP_023276595.1">
    <property type="nucleotide sequence ID" value="NZ_CP097562.1"/>
</dbReference>
<dbReference type="Proteomes" id="UP000017429">
    <property type="component" value="Chromosome"/>
</dbReference>
<protein>
    <submittedName>
        <fullName evidence="1">Inner membrane protein YhaI</fullName>
    </submittedName>
</protein>